<comment type="caution">
    <text evidence="3">The sequence shown here is derived from an EMBL/GenBank/DDBJ whole genome shotgun (WGS) entry which is preliminary data.</text>
</comment>
<organism evidence="3 4">
    <name type="scientific">Actinoallomurus spadix</name>
    <dbReference type="NCBI Taxonomy" id="79912"/>
    <lineage>
        <taxon>Bacteria</taxon>
        <taxon>Bacillati</taxon>
        <taxon>Actinomycetota</taxon>
        <taxon>Actinomycetes</taxon>
        <taxon>Streptosporangiales</taxon>
        <taxon>Thermomonosporaceae</taxon>
        <taxon>Actinoallomurus</taxon>
    </lineage>
</organism>
<evidence type="ECO:0000313" key="3">
    <source>
        <dbReference type="EMBL" id="GAA0348388.1"/>
    </source>
</evidence>
<dbReference type="Proteomes" id="UP001501822">
    <property type="component" value="Unassembled WGS sequence"/>
</dbReference>
<evidence type="ECO:0000256" key="1">
    <source>
        <dbReference type="SAM" id="MobiDB-lite"/>
    </source>
</evidence>
<evidence type="ECO:0000313" key="4">
    <source>
        <dbReference type="Proteomes" id="UP001501822"/>
    </source>
</evidence>
<dbReference type="Pfam" id="PF19319">
    <property type="entry name" value="DUF5919"/>
    <property type="match status" value="1"/>
</dbReference>
<sequence length="304" mass="34049">MVQRPILLNVLVQQRQLARYGMFRAAYENAAKKVDRELVGTAPSRAQLHRWISGGLKRLPHTDHCRVLQRMFPGWTVDQLFAPCPDGLLLADPTRPPGGPASPPMRGEPAPAHVAPLDAPVTPDPPLSDVAAVFTTRAEFTCAMPPQAMFDDAQEIRAAGLSLNLLCQQYPDQRLRRLVQSGARLECLFLDPDGEAIRAREREEGYTDHFLSTLTKLNIEVLSRVRDRLPAEVRDRLSLAVYDETIRFGIVLIDGATCVMQPYLPQARGVDSPTFLLRRDPTGTGLYNTFEQIYRELSERSRPV</sequence>
<gene>
    <name evidence="3" type="ORF">GCM10010151_42590</name>
</gene>
<name>A0ABN0WW84_9ACTN</name>
<reference evidence="3 4" key="1">
    <citation type="journal article" date="2019" name="Int. J. Syst. Evol. Microbiol.">
        <title>The Global Catalogue of Microorganisms (GCM) 10K type strain sequencing project: providing services to taxonomists for standard genome sequencing and annotation.</title>
        <authorList>
            <consortium name="The Broad Institute Genomics Platform"/>
            <consortium name="The Broad Institute Genome Sequencing Center for Infectious Disease"/>
            <person name="Wu L."/>
            <person name="Ma J."/>
        </authorList>
    </citation>
    <scope>NUCLEOTIDE SEQUENCE [LARGE SCALE GENOMIC DNA]</scope>
    <source>
        <strain evidence="3 4">JCM 3146</strain>
    </source>
</reference>
<dbReference type="EMBL" id="BAAABM010000037">
    <property type="protein sequence ID" value="GAA0348388.1"/>
    <property type="molecule type" value="Genomic_DNA"/>
</dbReference>
<dbReference type="InterPro" id="IPR045697">
    <property type="entry name" value="DUF5919"/>
</dbReference>
<evidence type="ECO:0000259" key="2">
    <source>
        <dbReference type="Pfam" id="PF19319"/>
    </source>
</evidence>
<dbReference type="RefSeq" id="WP_252801440.1">
    <property type="nucleotide sequence ID" value="NZ_BAAABM010000037.1"/>
</dbReference>
<feature type="region of interest" description="Disordered" evidence="1">
    <location>
        <begin position="91"/>
        <end position="115"/>
    </location>
</feature>
<keyword evidence="4" id="KW-1185">Reference proteome</keyword>
<accession>A0ABN0WW84</accession>
<protein>
    <recommendedName>
        <fullName evidence="2">DUF5919 domain-containing protein</fullName>
    </recommendedName>
</protein>
<feature type="domain" description="DUF5919" evidence="2">
    <location>
        <begin position="157"/>
        <end position="303"/>
    </location>
</feature>
<proteinExistence type="predicted"/>
<feature type="compositionally biased region" description="Pro residues" evidence="1">
    <location>
        <begin position="94"/>
        <end position="103"/>
    </location>
</feature>